<dbReference type="Proteomes" id="UP000075349">
    <property type="component" value="Unassembled WGS sequence"/>
</dbReference>
<dbReference type="AlphaFoldDB" id="A0A151JGS9"/>
<dbReference type="EMBL" id="LOMK01000001">
    <property type="protein sequence ID" value="KYN24876.1"/>
    <property type="molecule type" value="Genomic_DNA"/>
</dbReference>
<gene>
    <name evidence="1" type="ORF">AUQ44_03340</name>
</gene>
<evidence type="ECO:0000313" key="1">
    <source>
        <dbReference type="EMBL" id="KYN24876.1"/>
    </source>
</evidence>
<comment type="caution">
    <text evidence="1">The sequence shown here is derived from an EMBL/GenBank/DDBJ whole genome shotgun (WGS) entry which is preliminary data.</text>
</comment>
<evidence type="ECO:0000313" key="2">
    <source>
        <dbReference type="Proteomes" id="UP000075349"/>
    </source>
</evidence>
<proteinExistence type="predicted"/>
<name>A0A151JGS9_9VIBR</name>
<reference evidence="2" key="1">
    <citation type="submission" date="2015-12" db="EMBL/GenBank/DDBJ databases">
        <authorList>
            <person name="Tarr C.L."/>
            <person name="Gladney L.M."/>
        </authorList>
    </citation>
    <scope>NUCLEOTIDE SEQUENCE [LARGE SCALE GENOMIC DNA]</scope>
    <source>
        <strain evidence="2">2756-81</strain>
    </source>
</reference>
<protein>
    <submittedName>
        <fullName evidence="1">Uncharacterized protein</fullName>
    </submittedName>
</protein>
<accession>A0A151JGS9</accession>
<sequence>MSMKNDFQTLIDDAMAKFRIERFIAIRIDNEFIVSGFISNPEELEEIIKPSGLLFLDEFDIKDELAYYLYKRVYEPLYFKEHQKDLFKLCEVIKTKSGIYHLPASIKNEIEELANVIEPLSAEQFVDFMIQNHTELCSKAIEHYDQSSDPYSSLTFMTRVNLMDKDAVCLCPTDSAYLQQFVKAHYDITTEQNLQAWESERGFYISNGGDFIPVLKTHGKSYVALKKHNILNHNKNEIEKEFLYV</sequence>
<organism evidence="1 2">
    <name type="scientific">Vibrio cidicii</name>
    <dbReference type="NCBI Taxonomy" id="1763883"/>
    <lineage>
        <taxon>Bacteria</taxon>
        <taxon>Pseudomonadati</taxon>
        <taxon>Pseudomonadota</taxon>
        <taxon>Gammaproteobacteria</taxon>
        <taxon>Vibrionales</taxon>
        <taxon>Vibrionaceae</taxon>
        <taxon>Vibrio</taxon>
    </lineage>
</organism>